<organism evidence="3">
    <name type="scientific">hydrothermal vent metagenome</name>
    <dbReference type="NCBI Taxonomy" id="652676"/>
    <lineage>
        <taxon>unclassified sequences</taxon>
        <taxon>metagenomes</taxon>
        <taxon>ecological metagenomes</taxon>
    </lineage>
</organism>
<proteinExistence type="predicted"/>
<sequence>MNASLLKTHAGFTLIEVMVALFILTIGMLGSTSMMLRSQQKAQETNTEANAAQSVWNIAELLRSNITDVNAGAFDNFEIRGEGPPSPPTCLATGCSDAGLLTMVTYFVQLELEAYLKNKNNAIVNISLYTGTPSPDGPTPEPAPEPGAAEPTGEEKQILFKIALAWNEIDKEGQAYPKNYQMIFQP</sequence>
<dbReference type="InterPro" id="IPR045584">
    <property type="entry name" value="Pilin-like"/>
</dbReference>
<protein>
    <recommendedName>
        <fullName evidence="4">Type IV fimbrial biogenesis protein PilV</fullName>
    </recommendedName>
</protein>
<evidence type="ECO:0000256" key="2">
    <source>
        <dbReference type="SAM" id="Phobius"/>
    </source>
</evidence>
<feature type="compositionally biased region" description="Pro residues" evidence="1">
    <location>
        <begin position="135"/>
        <end position="145"/>
    </location>
</feature>
<keyword evidence="2" id="KW-0812">Transmembrane</keyword>
<gene>
    <name evidence="3" type="ORF">MNBD_GAMMA11-1309</name>
</gene>
<evidence type="ECO:0008006" key="4">
    <source>
        <dbReference type="Google" id="ProtNLM"/>
    </source>
</evidence>
<dbReference type="SUPFAM" id="SSF54523">
    <property type="entry name" value="Pili subunits"/>
    <property type="match status" value="1"/>
</dbReference>
<dbReference type="NCBIfam" id="TIGR02532">
    <property type="entry name" value="IV_pilin_GFxxxE"/>
    <property type="match status" value="1"/>
</dbReference>
<dbReference type="Pfam" id="PF07963">
    <property type="entry name" value="N_methyl"/>
    <property type="match status" value="1"/>
</dbReference>
<name>A0A3B0X801_9ZZZZ</name>
<dbReference type="InterPro" id="IPR012902">
    <property type="entry name" value="N_methyl_site"/>
</dbReference>
<keyword evidence="2" id="KW-0472">Membrane</keyword>
<dbReference type="EMBL" id="UOFG01000062">
    <property type="protein sequence ID" value="VAW59057.1"/>
    <property type="molecule type" value="Genomic_DNA"/>
</dbReference>
<keyword evidence="2" id="KW-1133">Transmembrane helix</keyword>
<feature type="transmembrane region" description="Helical" evidence="2">
    <location>
        <begin position="12"/>
        <end position="31"/>
    </location>
</feature>
<dbReference type="AlphaFoldDB" id="A0A3B0X801"/>
<reference evidence="3" key="1">
    <citation type="submission" date="2018-06" db="EMBL/GenBank/DDBJ databases">
        <authorList>
            <person name="Zhirakovskaya E."/>
        </authorList>
    </citation>
    <scope>NUCLEOTIDE SEQUENCE</scope>
</reference>
<evidence type="ECO:0000313" key="3">
    <source>
        <dbReference type="EMBL" id="VAW59057.1"/>
    </source>
</evidence>
<evidence type="ECO:0000256" key="1">
    <source>
        <dbReference type="SAM" id="MobiDB-lite"/>
    </source>
</evidence>
<accession>A0A3B0X801</accession>
<feature type="region of interest" description="Disordered" evidence="1">
    <location>
        <begin position="132"/>
        <end position="153"/>
    </location>
</feature>